<evidence type="ECO:0000256" key="1">
    <source>
        <dbReference type="SAM" id="SignalP"/>
    </source>
</evidence>
<dbReference type="OrthoDB" id="9795467at2"/>
<dbReference type="RefSeq" id="WP_093728116.1">
    <property type="nucleotide sequence ID" value="NZ_FMZB01000009.1"/>
</dbReference>
<dbReference type="STRING" id="361279.SAMN05421663_109122"/>
<dbReference type="SUPFAM" id="SSF53850">
    <property type="entry name" value="Periplasmic binding protein-like II"/>
    <property type="match status" value="1"/>
</dbReference>
<dbReference type="PANTHER" id="PTHR43649">
    <property type="entry name" value="ARABINOSE-BINDING PROTEIN-RELATED"/>
    <property type="match status" value="1"/>
</dbReference>
<reference evidence="3" key="1">
    <citation type="submission" date="2016-10" db="EMBL/GenBank/DDBJ databases">
        <authorList>
            <person name="Varghese N."/>
            <person name="Submissions S."/>
        </authorList>
    </citation>
    <scope>NUCLEOTIDE SEQUENCE [LARGE SCALE GENOMIC DNA]</scope>
    <source>
        <strain evidence="3">DSM 21620</strain>
    </source>
</reference>
<protein>
    <submittedName>
        <fullName evidence="2">Multiple sugar transport system substrate-binding protein</fullName>
    </submittedName>
</protein>
<dbReference type="InterPro" id="IPR006059">
    <property type="entry name" value="SBP"/>
</dbReference>
<proteinExistence type="predicted"/>
<feature type="chain" id="PRO_5039407756" evidence="1">
    <location>
        <begin position="22"/>
        <end position="454"/>
    </location>
</feature>
<dbReference type="Gene3D" id="3.40.190.10">
    <property type="entry name" value="Periplasmic binding protein-like II"/>
    <property type="match status" value="2"/>
</dbReference>
<evidence type="ECO:0000313" key="2">
    <source>
        <dbReference type="EMBL" id="SDD34761.1"/>
    </source>
</evidence>
<dbReference type="AlphaFoldDB" id="A0A1G6U0C7"/>
<keyword evidence="3" id="KW-1185">Reference proteome</keyword>
<accession>A0A1G6U0C7</accession>
<dbReference type="PANTHER" id="PTHR43649:SF14">
    <property type="entry name" value="BLR3389 PROTEIN"/>
    <property type="match status" value="1"/>
</dbReference>
<dbReference type="EMBL" id="FMZB01000009">
    <property type="protein sequence ID" value="SDD34761.1"/>
    <property type="molecule type" value="Genomic_DNA"/>
</dbReference>
<keyword evidence="1" id="KW-0732">Signal</keyword>
<dbReference type="Pfam" id="PF01547">
    <property type="entry name" value="SBP_bac_1"/>
    <property type="match status" value="1"/>
</dbReference>
<gene>
    <name evidence="2" type="ORF">SAMN05421663_109122</name>
</gene>
<keyword evidence="2" id="KW-0813">Transport</keyword>
<name>A0A1G6U0C7_9BACI</name>
<dbReference type="InterPro" id="IPR050490">
    <property type="entry name" value="Bact_solute-bd_prot1"/>
</dbReference>
<keyword evidence="2" id="KW-0762">Sugar transport</keyword>
<evidence type="ECO:0000313" key="3">
    <source>
        <dbReference type="Proteomes" id="UP000198666"/>
    </source>
</evidence>
<organism evidence="2 3">
    <name type="scientific">Terribacillus halophilus</name>
    <dbReference type="NCBI Taxonomy" id="361279"/>
    <lineage>
        <taxon>Bacteria</taxon>
        <taxon>Bacillati</taxon>
        <taxon>Bacillota</taxon>
        <taxon>Bacilli</taxon>
        <taxon>Bacillales</taxon>
        <taxon>Bacillaceae</taxon>
        <taxon>Terribacillus</taxon>
    </lineage>
</organism>
<sequence>MWKSAKGICLFMLIFILVTMAACSSNTESPDGKKELTVVYRSPGSVDSLKKFFDSGVVDEFEKEHPDIDVKIAPITASEGDYFSKVALQMKSAETAPDVVSEDTFMLNSDANAGYLEPLDDRISDWDEWGNIIENLKSGVTAEDGKVYGVPSTSDSRGLWYSKELFQEAGLPVPWEPKNWNDVLDAAITIKEKTDGVTPLFMQVGKANGEAVSMQTLEMLLYGTGDTLYDETDKKWVVDSPGLLDSFRFIEQVYNKENLGPDFSVVMSGQSGNVAFQQLFPQKKLAIALDGSWNARNWAENGAAPIENVEEKIGFAPMPTQEGQDPGTITMSGGWAWAIPSKADMKEEAWEFIQFLMEKENSISRSLTDGNLNTRTDAVEVEAYVNRPYAKEAQAFLENAQFRPANDKYPAVSTQLQTVVEAVATGKLSPDDAVEQYKAGVERVVGKENTKVAE</sequence>
<dbReference type="PROSITE" id="PS51257">
    <property type="entry name" value="PROKAR_LIPOPROTEIN"/>
    <property type="match status" value="1"/>
</dbReference>
<feature type="signal peptide" evidence="1">
    <location>
        <begin position="1"/>
        <end position="21"/>
    </location>
</feature>
<dbReference type="Proteomes" id="UP000198666">
    <property type="component" value="Unassembled WGS sequence"/>
</dbReference>